<dbReference type="Pfam" id="PF01762">
    <property type="entry name" value="Galactosyl_T"/>
    <property type="match status" value="1"/>
</dbReference>
<evidence type="ECO:0000256" key="5">
    <source>
        <dbReference type="ARBA" id="ARBA00022692"/>
    </source>
</evidence>
<evidence type="ECO:0000256" key="2">
    <source>
        <dbReference type="ARBA" id="ARBA00008661"/>
    </source>
</evidence>
<evidence type="ECO:0000313" key="12">
    <source>
        <dbReference type="WBParaSite" id="PgR298_g002_t02"/>
    </source>
</evidence>
<dbReference type="WBParaSite" id="PgR298_g002_t02">
    <property type="protein sequence ID" value="PgR298_g002_t02"/>
    <property type="gene ID" value="PgR298_g002"/>
</dbReference>
<evidence type="ECO:0000313" key="11">
    <source>
        <dbReference type="Proteomes" id="UP000887569"/>
    </source>
</evidence>
<dbReference type="InterPro" id="IPR002659">
    <property type="entry name" value="Glyco_trans_31"/>
</dbReference>
<comment type="subcellular location">
    <subcellularLocation>
        <location evidence="1">Golgi apparatus membrane</location>
        <topology evidence="1">Single-pass type II membrane protein</topology>
    </subcellularLocation>
</comment>
<evidence type="ECO:0000256" key="3">
    <source>
        <dbReference type="ARBA" id="ARBA00022676"/>
    </source>
</evidence>
<evidence type="ECO:0000256" key="6">
    <source>
        <dbReference type="ARBA" id="ARBA00022968"/>
    </source>
</evidence>
<accession>A0A915CL59</accession>
<evidence type="ECO:0000256" key="8">
    <source>
        <dbReference type="ARBA" id="ARBA00023034"/>
    </source>
</evidence>
<dbReference type="AlphaFoldDB" id="A0A915CL59"/>
<keyword evidence="7 10" id="KW-1133">Transmembrane helix</keyword>
<evidence type="ECO:0000256" key="9">
    <source>
        <dbReference type="ARBA" id="ARBA00023136"/>
    </source>
</evidence>
<dbReference type="GO" id="GO:0016758">
    <property type="term" value="F:hexosyltransferase activity"/>
    <property type="evidence" value="ECO:0007669"/>
    <property type="project" value="InterPro"/>
</dbReference>
<evidence type="ECO:0000256" key="7">
    <source>
        <dbReference type="ARBA" id="ARBA00022989"/>
    </source>
</evidence>
<protein>
    <submittedName>
        <fullName evidence="12">Bestrophin homolog</fullName>
    </submittedName>
</protein>
<evidence type="ECO:0000256" key="10">
    <source>
        <dbReference type="SAM" id="Phobius"/>
    </source>
</evidence>
<proteinExistence type="inferred from homology"/>
<feature type="transmembrane region" description="Helical" evidence="10">
    <location>
        <begin position="12"/>
        <end position="31"/>
    </location>
</feature>
<evidence type="ECO:0000256" key="4">
    <source>
        <dbReference type="ARBA" id="ARBA00022679"/>
    </source>
</evidence>
<name>A0A915CL59_PARUN</name>
<keyword evidence="11" id="KW-1185">Reference proteome</keyword>
<keyword evidence="4" id="KW-0808">Transferase</keyword>
<dbReference type="Proteomes" id="UP000887569">
    <property type="component" value="Unplaced"/>
</dbReference>
<comment type="similarity">
    <text evidence="2">Belongs to the glycosyltransferase 31 family.</text>
</comment>
<keyword evidence="9 10" id="KW-0472">Membrane</keyword>
<keyword evidence="6" id="KW-0735">Signal-anchor</keyword>
<keyword evidence="3" id="KW-0328">Glycosyltransferase</keyword>
<keyword evidence="5 10" id="KW-0812">Transmembrane</keyword>
<reference evidence="12" key="1">
    <citation type="submission" date="2022-11" db="UniProtKB">
        <authorList>
            <consortium name="WormBaseParasite"/>
        </authorList>
    </citation>
    <scope>IDENTIFICATION</scope>
</reference>
<evidence type="ECO:0000256" key="1">
    <source>
        <dbReference type="ARBA" id="ARBA00004323"/>
    </source>
</evidence>
<sequence>MRLPGGKRNRQFDAAFVCLGVVVVLWKIGLLDHLLEKPFSEFRWPPYVDVRLEVALELNVPCCNSFDVGCCEKAIRVLLRTIFVVGDLQREHKNKMGDVLAREADQYGDLLIGDYIDAYRNNTLKFLSAVQLSFSYCSTEENTVHSHC</sequence>
<keyword evidence="8" id="KW-0333">Golgi apparatus</keyword>
<organism evidence="11 12">
    <name type="scientific">Parascaris univalens</name>
    <name type="common">Nematode worm</name>
    <dbReference type="NCBI Taxonomy" id="6257"/>
    <lineage>
        <taxon>Eukaryota</taxon>
        <taxon>Metazoa</taxon>
        <taxon>Ecdysozoa</taxon>
        <taxon>Nematoda</taxon>
        <taxon>Chromadorea</taxon>
        <taxon>Rhabditida</taxon>
        <taxon>Spirurina</taxon>
        <taxon>Ascaridomorpha</taxon>
        <taxon>Ascaridoidea</taxon>
        <taxon>Ascarididae</taxon>
        <taxon>Parascaris</taxon>
    </lineage>
</organism>
<dbReference type="GO" id="GO:0000139">
    <property type="term" value="C:Golgi membrane"/>
    <property type="evidence" value="ECO:0007669"/>
    <property type="project" value="UniProtKB-SubCell"/>
</dbReference>